<organism evidence="1 2">
    <name type="scientific">Romanomermis culicivorax</name>
    <name type="common">Nematode worm</name>
    <dbReference type="NCBI Taxonomy" id="13658"/>
    <lineage>
        <taxon>Eukaryota</taxon>
        <taxon>Metazoa</taxon>
        <taxon>Ecdysozoa</taxon>
        <taxon>Nematoda</taxon>
        <taxon>Enoplea</taxon>
        <taxon>Dorylaimia</taxon>
        <taxon>Mermithida</taxon>
        <taxon>Mermithoidea</taxon>
        <taxon>Mermithidae</taxon>
        <taxon>Romanomermis</taxon>
    </lineage>
</organism>
<accession>A0A915JVJ3</accession>
<dbReference type="Proteomes" id="UP000887565">
    <property type="component" value="Unplaced"/>
</dbReference>
<evidence type="ECO:0000313" key="2">
    <source>
        <dbReference type="WBParaSite" id="nRc.2.0.1.t30420-RA"/>
    </source>
</evidence>
<dbReference type="WBParaSite" id="nRc.2.0.1.t30420-RA">
    <property type="protein sequence ID" value="nRc.2.0.1.t30420-RA"/>
    <property type="gene ID" value="nRc.2.0.1.g30420"/>
</dbReference>
<protein>
    <submittedName>
        <fullName evidence="2">Uncharacterized protein</fullName>
    </submittedName>
</protein>
<reference evidence="2" key="1">
    <citation type="submission" date="2022-11" db="UniProtKB">
        <authorList>
            <consortium name="WormBaseParasite"/>
        </authorList>
    </citation>
    <scope>IDENTIFICATION</scope>
</reference>
<name>A0A915JVJ3_ROMCU</name>
<proteinExistence type="predicted"/>
<sequence>MVFSGVGFDCKLALSKVRKPNSCILHSENRIVISNFYSKKQDKLVKRINAQMVKILAIVHSVAIIRQFNDDLAVMASTLHKSLSQTHSIFSHFFIVHFCVHPLSTKSGRELFKQPAVRL</sequence>
<evidence type="ECO:0000313" key="1">
    <source>
        <dbReference type="Proteomes" id="UP000887565"/>
    </source>
</evidence>
<dbReference type="AlphaFoldDB" id="A0A915JVJ3"/>
<keyword evidence="1" id="KW-1185">Reference proteome</keyword>